<evidence type="ECO:0000256" key="13">
    <source>
        <dbReference type="HAMAP-Rule" id="MF_03208"/>
    </source>
</evidence>
<keyword evidence="13" id="KW-0496">Mitochondrion</keyword>
<feature type="modified residue" description="Pyruvic acid (Ser); by autocatalysis" evidence="13">
    <location>
        <position position="382"/>
    </location>
</feature>
<dbReference type="InterPro" id="IPR033177">
    <property type="entry name" value="PSD-B"/>
</dbReference>
<dbReference type="NCBIfam" id="TIGR00163">
    <property type="entry name" value="PS_decarb"/>
    <property type="match status" value="1"/>
</dbReference>
<keyword evidence="8 13" id="KW-0594">Phospholipid biosynthesis</keyword>
<keyword evidence="11 13" id="KW-0670">Pyruvate</keyword>
<feature type="active site" description="Schiff-base intermediate with substrate; via pyruvic acid; for decarboxylase activity" evidence="13">
    <location>
        <position position="382"/>
    </location>
</feature>
<keyword evidence="13" id="KW-0999">Mitochondrion inner membrane</keyword>
<gene>
    <name evidence="14" type="ORF">J437_LFUL011031</name>
</gene>
<dbReference type="GO" id="GO:0016540">
    <property type="term" value="P:protein autoprocessing"/>
    <property type="evidence" value="ECO:0007669"/>
    <property type="project" value="UniProtKB-UniRule"/>
</dbReference>
<keyword evidence="2 13" id="KW-0444">Lipid biosynthesis</keyword>
<keyword evidence="7 13" id="KW-0472">Membrane</keyword>
<evidence type="ECO:0000256" key="6">
    <source>
        <dbReference type="ARBA" id="ARBA00023098"/>
    </source>
</evidence>
<evidence type="ECO:0000256" key="5">
    <source>
        <dbReference type="ARBA" id="ARBA00022989"/>
    </source>
</evidence>
<name>A0A8K0KDE7_LADFU</name>
<proteinExistence type="inferred from homology"/>
<evidence type="ECO:0000313" key="15">
    <source>
        <dbReference type="Proteomes" id="UP000792457"/>
    </source>
</evidence>
<comment type="similarity">
    <text evidence="13">Belongs to the phosphatidylserine decarboxylase family. PSD-B subfamily. Eukaryotic type I sub-subfamily.</text>
</comment>
<keyword evidence="4 13" id="KW-0210">Decarboxylase</keyword>
<evidence type="ECO:0000256" key="7">
    <source>
        <dbReference type="ARBA" id="ARBA00023136"/>
    </source>
</evidence>
<protein>
    <recommendedName>
        <fullName evidence="13">Phosphatidylserine decarboxylase proenzyme, mitochondrial</fullName>
        <ecNumber evidence="13">4.1.1.65</ecNumber>
    </recommendedName>
    <component>
        <recommendedName>
            <fullName evidence="13">Phosphatidylserine decarboxylase beta chain</fullName>
        </recommendedName>
    </component>
    <component>
        <recommendedName>
            <fullName evidence="13">Phosphatidylserine decarboxylase alpha chain</fullName>
        </recommendedName>
    </component>
</protein>
<dbReference type="PANTHER" id="PTHR10067">
    <property type="entry name" value="PHOSPHATIDYLSERINE DECARBOXYLASE"/>
    <property type="match status" value="1"/>
</dbReference>
<evidence type="ECO:0000256" key="9">
    <source>
        <dbReference type="ARBA" id="ARBA00023239"/>
    </source>
</evidence>
<dbReference type="Pfam" id="PF02666">
    <property type="entry name" value="PS_Dcarbxylase"/>
    <property type="match status" value="1"/>
</dbReference>
<feature type="topological domain" description="Mitochondrial intermembrane" evidence="13">
    <location>
        <begin position="82"/>
        <end position="421"/>
    </location>
</feature>
<reference evidence="14" key="2">
    <citation type="submission" date="2017-10" db="EMBL/GenBank/DDBJ databases">
        <title>Ladona fulva Genome sequencing and assembly.</title>
        <authorList>
            <person name="Murali S."/>
            <person name="Richards S."/>
            <person name="Bandaranaike D."/>
            <person name="Bellair M."/>
            <person name="Blankenburg K."/>
            <person name="Chao H."/>
            <person name="Dinh H."/>
            <person name="Doddapaneni H."/>
            <person name="Dugan-Rocha S."/>
            <person name="Elkadiri S."/>
            <person name="Gnanaolivu R."/>
            <person name="Hernandez B."/>
            <person name="Skinner E."/>
            <person name="Javaid M."/>
            <person name="Lee S."/>
            <person name="Li M."/>
            <person name="Ming W."/>
            <person name="Munidasa M."/>
            <person name="Muniz J."/>
            <person name="Nguyen L."/>
            <person name="Hughes D."/>
            <person name="Osuji N."/>
            <person name="Pu L.-L."/>
            <person name="Puazo M."/>
            <person name="Qu C."/>
            <person name="Quiroz J."/>
            <person name="Raj R."/>
            <person name="Weissenberger G."/>
            <person name="Xin Y."/>
            <person name="Zou X."/>
            <person name="Han Y."/>
            <person name="Worley K."/>
            <person name="Muzny D."/>
            <person name="Gibbs R."/>
        </authorList>
    </citation>
    <scope>NUCLEOTIDE SEQUENCE</scope>
    <source>
        <strain evidence="14">Sampled in the wild</strain>
    </source>
</reference>
<comment type="function">
    <text evidence="12">Catalyzes the formation of phosphatidylethanolamine (PtdEtn) from phosphatidylserine (PtdSer). Plays a central role in phospholipid metabolism and in the interorganelle trafficking of phosphatidylserine. May be involved in lipid droplet biogenesis at the endoplasmic reticulum membrane.</text>
</comment>
<feature type="chain" id="PRO_5035494936" description="Phosphatidylserine decarboxylase alpha chain" evidence="13">
    <location>
        <begin position="382"/>
        <end position="421"/>
    </location>
</feature>
<dbReference type="InterPro" id="IPR003817">
    <property type="entry name" value="PS_Dcarbxylase"/>
</dbReference>
<evidence type="ECO:0000256" key="4">
    <source>
        <dbReference type="ARBA" id="ARBA00022793"/>
    </source>
</evidence>
<organism evidence="14 15">
    <name type="scientific">Ladona fulva</name>
    <name type="common">Scarce chaser dragonfly</name>
    <name type="synonym">Libellula fulva</name>
    <dbReference type="NCBI Taxonomy" id="123851"/>
    <lineage>
        <taxon>Eukaryota</taxon>
        <taxon>Metazoa</taxon>
        <taxon>Ecdysozoa</taxon>
        <taxon>Arthropoda</taxon>
        <taxon>Hexapoda</taxon>
        <taxon>Insecta</taxon>
        <taxon>Pterygota</taxon>
        <taxon>Palaeoptera</taxon>
        <taxon>Odonata</taxon>
        <taxon>Epiprocta</taxon>
        <taxon>Anisoptera</taxon>
        <taxon>Libelluloidea</taxon>
        <taxon>Libellulidae</taxon>
        <taxon>Ladona</taxon>
    </lineage>
</organism>
<keyword evidence="15" id="KW-1185">Reference proteome</keyword>
<evidence type="ECO:0000256" key="10">
    <source>
        <dbReference type="ARBA" id="ARBA00023264"/>
    </source>
</evidence>
<accession>A0A8K0KDE7</accession>
<keyword evidence="3 13" id="KW-0812">Transmembrane</keyword>
<feature type="topological domain" description="Mitochondrial matrix" evidence="13">
    <location>
        <begin position="1"/>
        <end position="62"/>
    </location>
</feature>
<comment type="subcellular location">
    <molecule>Phosphatidylserine decarboxylase beta chain</molecule>
    <subcellularLocation>
        <location evidence="13">Mitochondrion inner membrane</location>
        <topology evidence="13">Single-pass membrane protein</topology>
        <orientation evidence="13">Intermembrane side</orientation>
    </subcellularLocation>
</comment>
<feature type="active site" description="Charge relay system; for autoendoproteolytic cleavage activity" evidence="13">
    <location>
        <position position="185"/>
    </location>
</feature>
<evidence type="ECO:0000256" key="1">
    <source>
        <dbReference type="ARBA" id="ARBA00005189"/>
    </source>
</evidence>
<keyword evidence="9 13" id="KW-0456">Lyase</keyword>
<dbReference type="UniPathway" id="UPA00558">
    <property type="reaction ID" value="UER00616"/>
</dbReference>
<comment type="caution">
    <text evidence="14">The sequence shown here is derived from an EMBL/GenBank/DDBJ whole genome shotgun (WGS) entry which is preliminary data.</text>
</comment>
<reference evidence="14" key="1">
    <citation type="submission" date="2013-04" db="EMBL/GenBank/DDBJ databases">
        <authorList>
            <person name="Qu J."/>
            <person name="Murali S.C."/>
            <person name="Bandaranaike D."/>
            <person name="Bellair M."/>
            <person name="Blankenburg K."/>
            <person name="Chao H."/>
            <person name="Dinh H."/>
            <person name="Doddapaneni H."/>
            <person name="Downs B."/>
            <person name="Dugan-Rocha S."/>
            <person name="Elkadiri S."/>
            <person name="Gnanaolivu R.D."/>
            <person name="Hernandez B."/>
            <person name="Javaid M."/>
            <person name="Jayaseelan J.C."/>
            <person name="Lee S."/>
            <person name="Li M."/>
            <person name="Ming W."/>
            <person name="Munidasa M."/>
            <person name="Muniz J."/>
            <person name="Nguyen L."/>
            <person name="Ongeri F."/>
            <person name="Osuji N."/>
            <person name="Pu L.-L."/>
            <person name="Puazo M."/>
            <person name="Qu C."/>
            <person name="Quiroz J."/>
            <person name="Raj R."/>
            <person name="Weissenberger G."/>
            <person name="Xin Y."/>
            <person name="Zou X."/>
            <person name="Han Y."/>
            <person name="Richards S."/>
            <person name="Worley K."/>
            <person name="Muzny D."/>
            <person name="Gibbs R."/>
        </authorList>
    </citation>
    <scope>NUCLEOTIDE SEQUENCE</scope>
    <source>
        <strain evidence="14">Sampled in the wild</strain>
    </source>
</reference>
<comment type="pathway">
    <text evidence="13">Phospholipid metabolism; phosphatidylethanolamine biosynthesis; phosphatidylethanolamine from CDP-diacylglycerol: step 2/2.</text>
</comment>
<dbReference type="EMBL" id="KZ308668">
    <property type="protein sequence ID" value="KAG8232922.1"/>
    <property type="molecule type" value="Genomic_DNA"/>
</dbReference>
<feature type="active site" description="Charge relay system; for autoendoproteolytic cleavage activity" evidence="13">
    <location>
        <position position="272"/>
    </location>
</feature>
<evidence type="ECO:0000313" key="14">
    <source>
        <dbReference type="EMBL" id="KAG8232922.1"/>
    </source>
</evidence>
<sequence>MPPMPMVSQVFVRGIYPCRTFRRGILIANYSPTRCCSSTNSSEFGRSWQRLRNSSVGRYVRSLEWTPLPLGIGFALLAVLQWRHIRKRAHEIHPGHVEDWEITCYRMLPLRVLSRAWGWALDCPLPVWARTPILSAYASTFGCNLSEASQSDLCSYRSLAEFFTRSLKDGCRPIDAVQSLVSPADGKVLNFGRVDTCQVEQVKGVTYSLETFLGPPVWKKVNPSSVGVNKDGSKLEEKAEESKMPKSLLCKKDNFLYQCVIYLAPGDYHRFHSPVDWKVTFRRHFQGELLSVNPRIAKWIPNLFSLNERAVYVGTWEHGFFSFTAVGATNVGSIKIYCDKTLHTNEWKWKLNRSEDKFLEPSNGEGYFIKKGDPFGEFNLGSTVVLLFEAPPDFNFSIMPGQVVKVGEPLHCSCRSSEKSS</sequence>
<comment type="subunit">
    <text evidence="13">Heterodimer of a large membrane-associated beta subunit and a small pyruvoyl-containing alpha subunit.</text>
</comment>
<dbReference type="GO" id="GO:0006646">
    <property type="term" value="P:phosphatidylethanolamine biosynthetic process"/>
    <property type="evidence" value="ECO:0007669"/>
    <property type="project" value="UniProtKB-UniRule"/>
</dbReference>
<dbReference type="PANTHER" id="PTHR10067:SF6">
    <property type="entry name" value="PHOSPHATIDYLSERINE DECARBOXYLASE PROENZYME, MITOCHONDRIAL"/>
    <property type="match status" value="1"/>
</dbReference>
<comment type="cofactor">
    <cofactor evidence="13">
        <name>pyruvate</name>
        <dbReference type="ChEBI" id="CHEBI:15361"/>
    </cofactor>
    <text evidence="13">Binds 1 pyruvoyl group covalently per subunit.</text>
</comment>
<comment type="pathway">
    <text evidence="1">Lipid metabolism.</text>
</comment>
<comment type="catalytic activity">
    <reaction evidence="13">
        <text>a 1,2-diacyl-sn-glycero-3-phospho-L-serine + H(+) = a 1,2-diacyl-sn-glycero-3-phosphoethanolamine + CO2</text>
        <dbReference type="Rhea" id="RHEA:20828"/>
        <dbReference type="ChEBI" id="CHEBI:15378"/>
        <dbReference type="ChEBI" id="CHEBI:16526"/>
        <dbReference type="ChEBI" id="CHEBI:57262"/>
        <dbReference type="ChEBI" id="CHEBI:64612"/>
        <dbReference type="EC" id="4.1.1.65"/>
    </reaction>
</comment>
<dbReference type="InterPro" id="IPR033661">
    <property type="entry name" value="PSD_type1_euk"/>
</dbReference>
<comment type="subcellular location">
    <molecule>Phosphatidylserine decarboxylase alpha chain</molecule>
    <subcellularLocation>
        <location evidence="13">Mitochondrion inner membrane</location>
        <topology evidence="13">Peripheral membrane protein</topology>
        <orientation evidence="13">Intermembrane side</orientation>
    </subcellularLocation>
    <text evidence="13">Anchored to the mitochondrial inner membrane through its interaction with the integral membrane beta chain.</text>
</comment>
<keyword evidence="13" id="KW-0865">Zymogen</keyword>
<feature type="active site" description="Charge relay system; for autoendoproteolytic cleavage activity" evidence="13">
    <location>
        <position position="382"/>
    </location>
</feature>
<feature type="chain" id="PRO_5035494935" description="Phosphatidylserine decarboxylase beta chain" evidence="13">
    <location>
        <begin position="1"/>
        <end position="381"/>
    </location>
</feature>
<evidence type="ECO:0000256" key="11">
    <source>
        <dbReference type="ARBA" id="ARBA00023317"/>
    </source>
</evidence>
<evidence type="ECO:0000256" key="12">
    <source>
        <dbReference type="ARBA" id="ARBA00045136"/>
    </source>
</evidence>
<keyword evidence="10 13" id="KW-1208">Phospholipid metabolism</keyword>
<dbReference type="HAMAP" id="MF_03208">
    <property type="entry name" value="PS_decarb_PSD_B_type1_euk"/>
    <property type="match status" value="1"/>
</dbReference>
<dbReference type="EC" id="4.1.1.65" evidence="13"/>
<keyword evidence="5 13" id="KW-1133">Transmembrane helix</keyword>
<keyword evidence="6 13" id="KW-0443">Lipid metabolism</keyword>
<dbReference type="GO" id="GO:0005743">
    <property type="term" value="C:mitochondrial inner membrane"/>
    <property type="evidence" value="ECO:0007669"/>
    <property type="project" value="UniProtKB-SubCell"/>
</dbReference>
<dbReference type="Proteomes" id="UP000792457">
    <property type="component" value="Unassembled WGS sequence"/>
</dbReference>
<dbReference type="OrthoDB" id="4330at2759"/>
<dbReference type="AlphaFoldDB" id="A0A8K0KDE7"/>
<feature type="site" description="Cleavage (non-hydrolytic); by autocatalysis" evidence="13">
    <location>
        <begin position="381"/>
        <end position="382"/>
    </location>
</feature>
<evidence type="ECO:0000256" key="8">
    <source>
        <dbReference type="ARBA" id="ARBA00023209"/>
    </source>
</evidence>
<evidence type="ECO:0000256" key="3">
    <source>
        <dbReference type="ARBA" id="ARBA00022692"/>
    </source>
</evidence>
<dbReference type="GO" id="GO:0004609">
    <property type="term" value="F:phosphatidylserine decarboxylase activity"/>
    <property type="evidence" value="ECO:0007669"/>
    <property type="project" value="UniProtKB-UniRule"/>
</dbReference>
<evidence type="ECO:0000256" key="2">
    <source>
        <dbReference type="ARBA" id="ARBA00022516"/>
    </source>
</evidence>
<comment type="PTM">
    <text evidence="13">Is synthesized initially as an inactive proenzyme. Formation of the active enzyme involves a self-maturation process in which the active site pyruvoyl group is generated from an internal serine residue via an autocatalytic post-translational modification. Two non-identical subunits are generated from the proenzyme in this reaction, and the pyruvate is formed at the N-terminus of the alpha chain, which is derived from the carboxyl end of the proenzyme. The autoendoproteolytic cleavage occurs by a canonical serine protease mechanism, in which the side chain hydroxyl group of the serine supplies its oxygen atom to form the C-terminus of the beta chain, while the remainder of the serine residue undergoes an oxidative deamination to produce ammonia and the pyruvoyl prosthetic group on the alpha chain. During this reaction, the Ser that is part of the protease active site of the proenzyme becomes the pyruvoyl prosthetic group, which constitutes an essential element of the active site of the mature decarboxylase.</text>
</comment>